<evidence type="ECO:0000313" key="3">
    <source>
        <dbReference type="EMBL" id="AIZ56713.1"/>
    </source>
</evidence>
<protein>
    <submittedName>
        <fullName evidence="3">Uncharacterized protein</fullName>
    </submittedName>
</protein>
<dbReference type="HOGENOM" id="CLU_1631557_0_0_2"/>
<reference evidence="3 4" key="1">
    <citation type="journal article" date="2014" name="Appl. Environ. Microbiol.">
        <title>Comparative Genome Analysis of 'Candidatus Methanoplasma termitum' Indicates a New Mode of Energy Metabolism in the Seventh Order of Methanogens.</title>
        <authorList>
            <person name="Lang K."/>
            <person name="Schuldes J."/>
            <person name="Klingl A."/>
            <person name="Poehlein A."/>
            <person name="Daniel R."/>
            <person name="Brune A."/>
        </authorList>
    </citation>
    <scope>NUCLEOTIDE SEQUENCE [LARGE SCALE GENOMIC DNA]</scope>
    <source>
        <strain evidence="4">Mpt1</strain>
    </source>
</reference>
<feature type="coiled-coil region" evidence="1">
    <location>
        <begin position="13"/>
        <end position="78"/>
    </location>
</feature>
<proteinExistence type="predicted"/>
<dbReference type="EMBL" id="CP010070">
    <property type="protein sequence ID" value="AIZ56713.1"/>
    <property type="molecule type" value="Genomic_DNA"/>
</dbReference>
<dbReference type="KEGG" id="mear:Mpt1_c08360"/>
<organism evidence="3 4">
    <name type="scientific">Candidatus Methanoplasma termitum</name>
    <dbReference type="NCBI Taxonomy" id="1577791"/>
    <lineage>
        <taxon>Archaea</taxon>
        <taxon>Methanobacteriati</taxon>
        <taxon>Thermoplasmatota</taxon>
        <taxon>Thermoplasmata</taxon>
        <taxon>Methanomassiliicoccales</taxon>
        <taxon>Methanomassiliicoccaceae</taxon>
        <taxon>Candidatus Methanoplasma</taxon>
    </lineage>
</organism>
<name>A0A0A7LCJ6_9ARCH</name>
<evidence type="ECO:0000256" key="2">
    <source>
        <dbReference type="SAM" id="MobiDB-lite"/>
    </source>
</evidence>
<dbReference type="GeneID" id="24818505"/>
<dbReference type="STRING" id="1577791.Mpt1_c08360"/>
<dbReference type="AlphaFoldDB" id="A0A0A7LCJ6"/>
<gene>
    <name evidence="3" type="ORF">Mpt1_c08360</name>
</gene>
<sequence>MSEEDKKYIDPELEKFLKENKEMLERLFSEEKEMMEKLFKEGKSSFKETFDKECEKAEDFAKEKKEKAKEKAEQVFNAFTDPEVQKHFLVMGMEFMMGMNALIRAMPFPDFVKEAAGKAEETRKGASEEFSKAEKSKPNSGVEKIHIKMTAKKDDTDSEESD</sequence>
<dbReference type="RefSeq" id="WP_048112453.1">
    <property type="nucleotide sequence ID" value="NZ_CP010070.1"/>
</dbReference>
<feature type="region of interest" description="Disordered" evidence="2">
    <location>
        <begin position="116"/>
        <end position="162"/>
    </location>
</feature>
<evidence type="ECO:0000313" key="4">
    <source>
        <dbReference type="Proteomes" id="UP000030787"/>
    </source>
</evidence>
<keyword evidence="4" id="KW-1185">Reference proteome</keyword>
<evidence type="ECO:0000256" key="1">
    <source>
        <dbReference type="SAM" id="Coils"/>
    </source>
</evidence>
<feature type="compositionally biased region" description="Basic and acidic residues" evidence="2">
    <location>
        <begin position="116"/>
        <end position="155"/>
    </location>
</feature>
<accession>A0A0A7LCJ6</accession>
<dbReference type="Proteomes" id="UP000030787">
    <property type="component" value="Chromosome"/>
</dbReference>
<keyword evidence="1" id="KW-0175">Coiled coil</keyword>